<evidence type="ECO:0000259" key="2">
    <source>
        <dbReference type="Pfam" id="PF07596"/>
    </source>
</evidence>
<proteinExistence type="predicted"/>
<feature type="domain" description="DUF1559" evidence="2">
    <location>
        <begin position="38"/>
        <end position="317"/>
    </location>
</feature>
<dbReference type="PANTHER" id="PTHR30093">
    <property type="entry name" value="GENERAL SECRETION PATHWAY PROTEIN G"/>
    <property type="match status" value="1"/>
</dbReference>
<dbReference type="Pfam" id="PF07596">
    <property type="entry name" value="SBP_bac_10"/>
    <property type="match status" value="1"/>
</dbReference>
<dbReference type="NCBIfam" id="TIGR04294">
    <property type="entry name" value="pre_pil_HX9DG"/>
    <property type="match status" value="1"/>
</dbReference>
<dbReference type="EMBL" id="DSOK01000159">
    <property type="protein sequence ID" value="HEN14897.1"/>
    <property type="molecule type" value="Genomic_DNA"/>
</dbReference>
<gene>
    <name evidence="3" type="ORF">ENQ76_05430</name>
</gene>
<sequence length="335" mass="36744">MVPSPPLFRRPRAFTLIELLVVIAIIAILIALLLPAVQQAREAARRTQCRNNLKQLGLAIHNYHDNHRVFPYAWGSVQETWSALILPYMDQSPLYNTLVWDRTPTNNWGALTSADPTWPNKVACGVSVPALRCPSLPLPDSFNNSGIPDRKPASYRVVTGSLIASDDNSTRPVPFNVAPYTSLERSPDRDAGVNGIMVGAGRTSMRDITDGTSNTVMVGESYTDPQYVKDNQGMDYWNFFIPQIWDNNTSRCWSVGNGSGTEHSEAAGSTLVKINARLDPTIHGVLMEVSFGSYHVGGAFFTMGDGSVKFLSENMDLSLYQSLGSRNGGEVVGEF</sequence>
<keyword evidence="1" id="KW-1133">Transmembrane helix</keyword>
<dbReference type="PANTHER" id="PTHR30093:SF2">
    <property type="entry name" value="TYPE II SECRETION SYSTEM PROTEIN H"/>
    <property type="match status" value="1"/>
</dbReference>
<organism evidence="3">
    <name type="scientific">Schlesneria paludicola</name>
    <dbReference type="NCBI Taxonomy" id="360056"/>
    <lineage>
        <taxon>Bacteria</taxon>
        <taxon>Pseudomonadati</taxon>
        <taxon>Planctomycetota</taxon>
        <taxon>Planctomycetia</taxon>
        <taxon>Planctomycetales</taxon>
        <taxon>Planctomycetaceae</taxon>
        <taxon>Schlesneria</taxon>
    </lineage>
</organism>
<dbReference type="NCBIfam" id="TIGR02532">
    <property type="entry name" value="IV_pilin_GFxxxE"/>
    <property type="match status" value="1"/>
</dbReference>
<name>A0A7C2PGC2_9PLAN</name>
<dbReference type="InterPro" id="IPR011453">
    <property type="entry name" value="DUF1559"/>
</dbReference>
<dbReference type="InterPro" id="IPR027558">
    <property type="entry name" value="Pre_pil_HX9DG_C"/>
</dbReference>
<dbReference type="AlphaFoldDB" id="A0A7C2PGC2"/>
<dbReference type="InterPro" id="IPR045584">
    <property type="entry name" value="Pilin-like"/>
</dbReference>
<accession>A0A7C2PGC2</accession>
<dbReference type="SUPFAM" id="SSF54523">
    <property type="entry name" value="Pili subunits"/>
    <property type="match status" value="1"/>
</dbReference>
<keyword evidence="1" id="KW-0472">Membrane</keyword>
<reference evidence="3" key="1">
    <citation type="journal article" date="2020" name="mSystems">
        <title>Genome- and Community-Level Interaction Insights into Carbon Utilization and Element Cycling Functions of Hydrothermarchaeota in Hydrothermal Sediment.</title>
        <authorList>
            <person name="Zhou Z."/>
            <person name="Liu Y."/>
            <person name="Xu W."/>
            <person name="Pan J."/>
            <person name="Luo Z.H."/>
            <person name="Li M."/>
        </authorList>
    </citation>
    <scope>NUCLEOTIDE SEQUENCE [LARGE SCALE GENOMIC DNA]</scope>
    <source>
        <strain evidence="3">SpSt-339</strain>
    </source>
</reference>
<keyword evidence="1" id="KW-0812">Transmembrane</keyword>
<dbReference type="Gene3D" id="3.30.700.10">
    <property type="entry name" value="Glycoprotein, Type 4 Pilin"/>
    <property type="match status" value="1"/>
</dbReference>
<dbReference type="InterPro" id="IPR012902">
    <property type="entry name" value="N_methyl_site"/>
</dbReference>
<evidence type="ECO:0000313" key="3">
    <source>
        <dbReference type="EMBL" id="HEN14897.1"/>
    </source>
</evidence>
<protein>
    <submittedName>
        <fullName evidence="3">DUF1559 domain-containing protein</fullName>
    </submittedName>
</protein>
<evidence type="ECO:0000256" key="1">
    <source>
        <dbReference type="SAM" id="Phobius"/>
    </source>
</evidence>
<comment type="caution">
    <text evidence="3">The sequence shown here is derived from an EMBL/GenBank/DDBJ whole genome shotgun (WGS) entry which is preliminary data.</text>
</comment>
<feature type="transmembrane region" description="Helical" evidence="1">
    <location>
        <begin position="13"/>
        <end position="37"/>
    </location>
</feature>
<dbReference type="Pfam" id="PF07963">
    <property type="entry name" value="N_methyl"/>
    <property type="match status" value="1"/>
</dbReference>